<evidence type="ECO:0000256" key="2">
    <source>
        <dbReference type="ARBA" id="ARBA00023239"/>
    </source>
</evidence>
<organism evidence="7 8">
    <name type="scientific">Oleiphilus messinensis</name>
    <dbReference type="NCBI Taxonomy" id="141451"/>
    <lineage>
        <taxon>Bacteria</taxon>
        <taxon>Pseudomonadati</taxon>
        <taxon>Pseudomonadota</taxon>
        <taxon>Gammaproteobacteria</taxon>
        <taxon>Oceanospirillales</taxon>
        <taxon>Oleiphilaceae</taxon>
        <taxon>Oleiphilus</taxon>
    </lineage>
</organism>
<dbReference type="Proteomes" id="UP000196027">
    <property type="component" value="Chromosome"/>
</dbReference>
<evidence type="ECO:0000259" key="6">
    <source>
        <dbReference type="PROSITE" id="PS51724"/>
    </source>
</evidence>
<dbReference type="RefSeq" id="WP_198343061.1">
    <property type="nucleotide sequence ID" value="NZ_CP021425.1"/>
</dbReference>
<keyword evidence="2 4" id="KW-0456">Lyase</keyword>
<dbReference type="AlphaFoldDB" id="A0A1Y0IDC5"/>
<dbReference type="EC" id="4.2.2.-" evidence="4"/>
<dbReference type="GO" id="GO:0008932">
    <property type="term" value="F:lytic endotransglycosylase activity"/>
    <property type="evidence" value="ECO:0007669"/>
    <property type="project" value="UniProtKB-UniRule"/>
</dbReference>
<dbReference type="InterPro" id="IPR007730">
    <property type="entry name" value="SPOR-like_dom"/>
</dbReference>
<protein>
    <recommendedName>
        <fullName evidence="4">Endolytic peptidoglycan transglycosylase RlpA</fullName>
        <ecNumber evidence="4">4.2.2.-</ecNumber>
    </recommendedName>
</protein>
<dbReference type="NCBIfam" id="TIGR00413">
    <property type="entry name" value="rlpA"/>
    <property type="match status" value="1"/>
</dbReference>
<name>A0A1Y0IDC5_9GAMM</name>
<dbReference type="InterPro" id="IPR036908">
    <property type="entry name" value="RlpA-like_sf"/>
</dbReference>
<evidence type="ECO:0000313" key="8">
    <source>
        <dbReference type="Proteomes" id="UP000196027"/>
    </source>
</evidence>
<proteinExistence type="inferred from homology"/>
<evidence type="ECO:0000256" key="4">
    <source>
        <dbReference type="HAMAP-Rule" id="MF_02071"/>
    </source>
</evidence>
<gene>
    <name evidence="4 7" type="primary">rlpA</name>
    <name evidence="7" type="ORF">OLMES_4132</name>
</gene>
<dbReference type="PANTHER" id="PTHR34183:SF1">
    <property type="entry name" value="ENDOLYTIC PEPTIDOGLYCAN TRANSGLYCOSYLASE RLPA"/>
    <property type="match status" value="1"/>
</dbReference>
<keyword evidence="3 4" id="KW-0961">Cell wall biogenesis/degradation</keyword>
<dbReference type="GO" id="GO:0009279">
    <property type="term" value="C:cell outer membrane"/>
    <property type="evidence" value="ECO:0007669"/>
    <property type="project" value="TreeGrafter"/>
</dbReference>
<comment type="subcellular location">
    <subcellularLocation>
        <location evidence="4">Cell membrane</location>
        <topology evidence="4">Lipid-anchor</topology>
    </subcellularLocation>
</comment>
<dbReference type="Gene3D" id="3.30.70.1070">
    <property type="entry name" value="Sporulation related repeat"/>
    <property type="match status" value="1"/>
</dbReference>
<reference evidence="7 8" key="1">
    <citation type="submission" date="2017-05" db="EMBL/GenBank/DDBJ databases">
        <title>Genomic insights into alkan degradation activity of Oleiphilus messinensis.</title>
        <authorList>
            <person name="Kozyavkin S.A."/>
            <person name="Slesarev A.I."/>
            <person name="Golyshin P.N."/>
            <person name="Korzhenkov A."/>
            <person name="Golyshina O.N."/>
            <person name="Toshchakov S.V."/>
        </authorList>
    </citation>
    <scope>NUCLEOTIDE SEQUENCE [LARGE SCALE GENOMIC DNA]</scope>
    <source>
        <strain evidence="7 8">ME102</strain>
    </source>
</reference>
<dbReference type="Pfam" id="PF05036">
    <property type="entry name" value="SPOR"/>
    <property type="match status" value="1"/>
</dbReference>
<keyword evidence="4" id="KW-0564">Palmitate</keyword>
<evidence type="ECO:0000256" key="3">
    <source>
        <dbReference type="ARBA" id="ARBA00023316"/>
    </source>
</evidence>
<dbReference type="InterPro" id="IPR009009">
    <property type="entry name" value="RlpA-like_DPBB"/>
</dbReference>
<keyword evidence="1" id="KW-0732">Signal</keyword>
<dbReference type="PANTHER" id="PTHR34183">
    <property type="entry name" value="ENDOLYTIC PEPTIDOGLYCAN TRANSGLYCOSYLASE RLPA"/>
    <property type="match status" value="1"/>
</dbReference>
<evidence type="ECO:0000256" key="1">
    <source>
        <dbReference type="ARBA" id="ARBA00022729"/>
    </source>
</evidence>
<dbReference type="InterPro" id="IPR034718">
    <property type="entry name" value="RlpA"/>
</dbReference>
<dbReference type="InterPro" id="IPR036680">
    <property type="entry name" value="SPOR-like_sf"/>
</dbReference>
<dbReference type="HAMAP" id="MF_02071">
    <property type="entry name" value="RlpA"/>
    <property type="match status" value="1"/>
</dbReference>
<keyword evidence="8" id="KW-1185">Reference proteome</keyword>
<keyword evidence="4 7" id="KW-0449">Lipoprotein</keyword>
<accession>A0A1Y0IDC5</accession>
<dbReference type="EMBL" id="CP021425">
    <property type="protein sequence ID" value="ARU58149.1"/>
    <property type="molecule type" value="Genomic_DNA"/>
</dbReference>
<dbReference type="GO" id="GO:0005886">
    <property type="term" value="C:plasma membrane"/>
    <property type="evidence" value="ECO:0007669"/>
    <property type="project" value="UniProtKB-SubCell"/>
</dbReference>
<dbReference type="GO" id="GO:0000270">
    <property type="term" value="P:peptidoglycan metabolic process"/>
    <property type="evidence" value="ECO:0007669"/>
    <property type="project" value="UniProtKB-UniRule"/>
</dbReference>
<keyword evidence="4" id="KW-1003">Cell membrane</keyword>
<dbReference type="PROSITE" id="PS51724">
    <property type="entry name" value="SPOR"/>
    <property type="match status" value="1"/>
</dbReference>
<comment type="similarity">
    <text evidence="4 5">Belongs to the RlpA family.</text>
</comment>
<dbReference type="KEGG" id="ome:OLMES_4132"/>
<dbReference type="GO" id="GO:0042834">
    <property type="term" value="F:peptidoglycan binding"/>
    <property type="evidence" value="ECO:0007669"/>
    <property type="project" value="InterPro"/>
</dbReference>
<evidence type="ECO:0000256" key="5">
    <source>
        <dbReference type="RuleBase" id="RU003495"/>
    </source>
</evidence>
<feature type="domain" description="SPOR" evidence="6">
    <location>
        <begin position="193"/>
        <end position="274"/>
    </location>
</feature>
<comment type="function">
    <text evidence="4">Lytic transglycosylase with a strong preference for naked glycan strands that lack stem peptides.</text>
</comment>
<dbReference type="CDD" id="cd22268">
    <property type="entry name" value="DPBB_RlpA-like"/>
    <property type="match status" value="1"/>
</dbReference>
<sequence length="290" mass="32104">MDTFRIIDIKPLIFAVLSMILLQACTTSRYSMDKDAAPESGFDASNIPDAIPKHEKRTIAGNKSPYTILGKTYHVLDTEKGYRETGMGSWYGKKFHGYHTSNGEVYNMYKMTAAHKTLPIPSYVQVKNLDNGRTIVVRINDRGPFHEGRIIDLSYAAAQKLGYADKGTARVEVTALVPDAPTVVDKAGSVNRAELLIGYYVQLGAYSSRESAMRLQQQAQSLLGTSVFLAELNETGAPVYRVRVGPFLQREEANQKRLKLLEHQLGQPIVLTRPLAAEDLASVPVAKTEK</sequence>
<dbReference type="FunFam" id="2.40.40.10:FF:000003">
    <property type="entry name" value="Endolytic peptidoglycan transglycosylase RlpA"/>
    <property type="match status" value="1"/>
</dbReference>
<evidence type="ECO:0000313" key="7">
    <source>
        <dbReference type="EMBL" id="ARU58149.1"/>
    </source>
</evidence>
<dbReference type="Gene3D" id="2.40.40.10">
    <property type="entry name" value="RlpA-like domain"/>
    <property type="match status" value="1"/>
</dbReference>
<dbReference type="InterPro" id="IPR012997">
    <property type="entry name" value="RplA"/>
</dbReference>
<dbReference type="Pfam" id="PF03330">
    <property type="entry name" value="DPBB_1"/>
    <property type="match status" value="1"/>
</dbReference>
<dbReference type="GO" id="GO:0071555">
    <property type="term" value="P:cell wall organization"/>
    <property type="evidence" value="ECO:0007669"/>
    <property type="project" value="UniProtKB-KW"/>
</dbReference>
<dbReference type="PROSITE" id="PS51257">
    <property type="entry name" value="PROKAR_LIPOPROTEIN"/>
    <property type="match status" value="1"/>
</dbReference>
<keyword evidence="4" id="KW-0472">Membrane</keyword>
<dbReference type="SUPFAM" id="SSF110997">
    <property type="entry name" value="Sporulation related repeat"/>
    <property type="match status" value="1"/>
</dbReference>
<dbReference type="SUPFAM" id="SSF50685">
    <property type="entry name" value="Barwin-like endoglucanases"/>
    <property type="match status" value="1"/>
</dbReference>